<evidence type="ECO:0000256" key="6">
    <source>
        <dbReference type="RuleBase" id="RU000471"/>
    </source>
</evidence>
<feature type="transmembrane region" description="Helical" evidence="5">
    <location>
        <begin position="227"/>
        <end position="251"/>
    </location>
</feature>
<keyword evidence="8" id="KW-1185">Reference proteome</keyword>
<dbReference type="GO" id="GO:0009060">
    <property type="term" value="P:aerobic respiration"/>
    <property type="evidence" value="ECO:0007669"/>
    <property type="project" value="TreeGrafter"/>
</dbReference>
<feature type="transmembrane region" description="Helical" evidence="5">
    <location>
        <begin position="35"/>
        <end position="55"/>
    </location>
</feature>
<comment type="catalytic activity">
    <reaction evidence="5">
        <text>a quinone + NADH + 5 H(+)(in) = a quinol + NAD(+) + 4 H(+)(out)</text>
        <dbReference type="Rhea" id="RHEA:57888"/>
        <dbReference type="ChEBI" id="CHEBI:15378"/>
        <dbReference type="ChEBI" id="CHEBI:24646"/>
        <dbReference type="ChEBI" id="CHEBI:57540"/>
        <dbReference type="ChEBI" id="CHEBI:57945"/>
        <dbReference type="ChEBI" id="CHEBI:132124"/>
    </reaction>
</comment>
<proteinExistence type="inferred from homology"/>
<dbReference type="GO" id="GO:0016655">
    <property type="term" value="F:oxidoreductase activity, acting on NAD(P)H, quinone or similar compound as acceptor"/>
    <property type="evidence" value="ECO:0007669"/>
    <property type="project" value="UniProtKB-UniRule"/>
</dbReference>
<dbReference type="GO" id="GO:0003954">
    <property type="term" value="F:NADH dehydrogenase activity"/>
    <property type="evidence" value="ECO:0007669"/>
    <property type="project" value="TreeGrafter"/>
</dbReference>
<feature type="transmembrane region" description="Helical" evidence="5">
    <location>
        <begin position="365"/>
        <end position="383"/>
    </location>
</feature>
<name>A0A3D9KZ20_MARFU</name>
<dbReference type="NCBIfam" id="NF004741">
    <property type="entry name" value="PRK06076.1-2"/>
    <property type="match status" value="1"/>
</dbReference>
<comment type="similarity">
    <text evidence="5 6">Belongs to the complex I subunit 1 family.</text>
</comment>
<protein>
    <recommendedName>
        <fullName evidence="5">NADH-quinone oxidoreductase subunit H</fullName>
        <ecNumber evidence="5">7.1.1.-</ecNumber>
    </recommendedName>
    <alternativeName>
        <fullName evidence="5">NADH dehydrogenase I subunit H</fullName>
    </alternativeName>
    <alternativeName>
        <fullName evidence="5">NDH-1 subunit H</fullName>
    </alternativeName>
</protein>
<dbReference type="EC" id="7.1.1.-" evidence="5"/>
<organism evidence="7 8">
    <name type="scientific">Marinoscillum furvescens DSM 4134</name>
    <dbReference type="NCBI Taxonomy" id="1122208"/>
    <lineage>
        <taxon>Bacteria</taxon>
        <taxon>Pseudomonadati</taxon>
        <taxon>Bacteroidota</taxon>
        <taxon>Cytophagia</taxon>
        <taxon>Cytophagales</taxon>
        <taxon>Reichenbachiellaceae</taxon>
        <taxon>Marinoscillum</taxon>
    </lineage>
</organism>
<dbReference type="PROSITE" id="PS00668">
    <property type="entry name" value="COMPLEX1_ND1_2"/>
    <property type="match status" value="1"/>
</dbReference>
<dbReference type="PANTHER" id="PTHR11432">
    <property type="entry name" value="NADH DEHYDROGENASE SUBUNIT 1"/>
    <property type="match status" value="1"/>
</dbReference>
<feature type="transmembrane region" description="Helical" evidence="5">
    <location>
        <begin position="288"/>
        <end position="306"/>
    </location>
</feature>
<feature type="transmembrane region" description="Helical" evidence="5">
    <location>
        <begin position="102"/>
        <end position="123"/>
    </location>
</feature>
<keyword evidence="5" id="KW-0830">Ubiquinone</keyword>
<comment type="subcellular location">
    <subcellularLocation>
        <location evidence="5 6">Cell membrane</location>
        <topology evidence="5 6">Multi-pass membrane protein</topology>
    </subcellularLocation>
    <subcellularLocation>
        <location evidence="1">Membrane</location>
        <topology evidence="1">Multi-pass membrane protein</topology>
    </subcellularLocation>
</comment>
<keyword evidence="5" id="KW-1278">Translocase</keyword>
<dbReference type="PANTHER" id="PTHR11432:SF3">
    <property type="entry name" value="NADH-UBIQUINONE OXIDOREDUCTASE CHAIN 1"/>
    <property type="match status" value="1"/>
</dbReference>
<comment type="caution">
    <text evidence="7">The sequence shown here is derived from an EMBL/GenBank/DDBJ whole genome shotgun (WGS) entry which is preliminary data.</text>
</comment>
<keyword evidence="5" id="KW-1003">Cell membrane</keyword>
<evidence type="ECO:0000256" key="4">
    <source>
        <dbReference type="ARBA" id="ARBA00023136"/>
    </source>
</evidence>
<evidence type="ECO:0000256" key="2">
    <source>
        <dbReference type="ARBA" id="ARBA00022692"/>
    </source>
</evidence>
<keyword evidence="5" id="KW-0874">Quinone</keyword>
<dbReference type="AlphaFoldDB" id="A0A3D9KZ20"/>
<sequence length="385" mass="42471">MHGAGYESLKHFGLCLSSFNLAPQHFGCKQVDQQMITFLVFLPFLLGFVVIGVYAERKIAGFVQNRLGPTEVGPIGLLQTVADLVKMLQKEDVRPKAIDKPLFLVAPIVIFVSIFAGFAALPLTEGVDGAGFSVGVFYLLAIVSIDVLGVLMAGWGSNNKYSLYGAMRAAAQIVSYEIPLGLSVLCVVMYGQSLDLQQLSIQQGVLSDAPAYFLGVKGWDVSEVGGFLTWNVFTMPVLWVAFLIFFIAGLAESNRVPFDLPESESELIGGYHTEYSGFRWGVFMLSEYAMMLLVSLLAAILFLGGWNTPLPNIGGLQLATYTTGPVWGAFWLAGKGLFLIFLQMMIRWTYPRLRVDQLMNLSWKYLTPAAILLLFIVGIWKLWML</sequence>
<comment type="subunit">
    <text evidence="5">NDH-1 is composed of 14 different subunits. Subunits NuoA, H, J, K, L, M, N constitute the membrane sector of the complex.</text>
</comment>
<evidence type="ECO:0000256" key="3">
    <source>
        <dbReference type="ARBA" id="ARBA00022989"/>
    </source>
</evidence>
<dbReference type="InterPro" id="IPR018086">
    <property type="entry name" value="NADH_UbQ_OxRdtase_su1_CS"/>
</dbReference>
<keyword evidence="3 5" id="KW-1133">Transmembrane helix</keyword>
<reference evidence="7 8" key="1">
    <citation type="submission" date="2018-07" db="EMBL/GenBank/DDBJ databases">
        <title>Genomic Encyclopedia of Type Strains, Phase IV (KMG-IV): sequencing the most valuable type-strain genomes for metagenomic binning, comparative biology and taxonomic classification.</title>
        <authorList>
            <person name="Goeker M."/>
        </authorList>
    </citation>
    <scope>NUCLEOTIDE SEQUENCE [LARGE SCALE GENOMIC DNA]</scope>
    <source>
        <strain evidence="7 8">DSM 4134</strain>
    </source>
</reference>
<feature type="transmembrane region" description="Helical" evidence="5">
    <location>
        <begin position="326"/>
        <end position="344"/>
    </location>
</feature>
<dbReference type="EMBL" id="QREG01000035">
    <property type="protein sequence ID" value="RED91893.1"/>
    <property type="molecule type" value="Genomic_DNA"/>
</dbReference>
<keyword evidence="2 5" id="KW-0812">Transmembrane</keyword>
<evidence type="ECO:0000256" key="5">
    <source>
        <dbReference type="HAMAP-Rule" id="MF_01350"/>
    </source>
</evidence>
<dbReference type="Pfam" id="PF00146">
    <property type="entry name" value="NADHdh"/>
    <property type="match status" value="1"/>
</dbReference>
<dbReference type="InterPro" id="IPR001694">
    <property type="entry name" value="NADH_UbQ_OxRdtase_su1/FPO"/>
</dbReference>
<gene>
    <name evidence="5" type="primary">nuoH</name>
    <name evidence="7" type="ORF">C7460_1358</name>
</gene>
<dbReference type="GO" id="GO:0048038">
    <property type="term" value="F:quinone binding"/>
    <property type="evidence" value="ECO:0007669"/>
    <property type="project" value="UniProtKB-KW"/>
</dbReference>
<comment type="function">
    <text evidence="5">NDH-1 shuttles electrons from NADH, via FMN and iron-sulfur (Fe-S) centers, to quinones in the respiratory chain. The immediate electron acceptor for the enzyme in this species is believed to be ubiquinone. Couples the redox reaction to proton translocation (for every two electrons transferred, four hydrogen ions are translocated across the cytoplasmic membrane), and thus conserves the redox energy in a proton gradient. This subunit may bind ubiquinone.</text>
</comment>
<keyword evidence="5 6" id="KW-0520">NAD</keyword>
<evidence type="ECO:0000256" key="1">
    <source>
        <dbReference type="ARBA" id="ARBA00004141"/>
    </source>
</evidence>
<feature type="transmembrane region" description="Helical" evidence="5">
    <location>
        <begin position="169"/>
        <end position="190"/>
    </location>
</feature>
<dbReference type="Proteomes" id="UP000256779">
    <property type="component" value="Unassembled WGS sequence"/>
</dbReference>
<dbReference type="HAMAP" id="MF_01350">
    <property type="entry name" value="NDH1_NuoH"/>
    <property type="match status" value="1"/>
</dbReference>
<evidence type="ECO:0000313" key="7">
    <source>
        <dbReference type="EMBL" id="RED91893.1"/>
    </source>
</evidence>
<accession>A0A3D9KZ20</accession>
<feature type="transmembrane region" description="Helical" evidence="5">
    <location>
        <begin position="135"/>
        <end position="157"/>
    </location>
</feature>
<dbReference type="GO" id="GO:0005886">
    <property type="term" value="C:plasma membrane"/>
    <property type="evidence" value="ECO:0007669"/>
    <property type="project" value="UniProtKB-SubCell"/>
</dbReference>
<evidence type="ECO:0000313" key="8">
    <source>
        <dbReference type="Proteomes" id="UP000256779"/>
    </source>
</evidence>
<keyword evidence="4 5" id="KW-0472">Membrane</keyword>